<comment type="caution">
    <text evidence="3">The sequence shown here is derived from an EMBL/GenBank/DDBJ whole genome shotgun (WGS) entry which is preliminary data.</text>
</comment>
<accession>A0A2A2GDD6</accession>
<sequence length="80" mass="9183">MQGDKEHIEQSFGLAIKELRQSKNLSQAKLAELGNFNRTFISDLERGVYQPTLFSIFRLAKALEIAPHKIIQRVEELAKQ</sequence>
<dbReference type="InterPro" id="IPR050807">
    <property type="entry name" value="TransReg_Diox_bact_type"/>
</dbReference>
<dbReference type="RefSeq" id="WP_095605515.1">
    <property type="nucleotide sequence ID" value="NZ_NSKE01000002.1"/>
</dbReference>
<dbReference type="Pfam" id="PF01381">
    <property type="entry name" value="HTH_3"/>
    <property type="match status" value="1"/>
</dbReference>
<organism evidence="3 4">
    <name type="scientific">Fodinibius salipaludis</name>
    <dbReference type="NCBI Taxonomy" id="2032627"/>
    <lineage>
        <taxon>Bacteria</taxon>
        <taxon>Pseudomonadati</taxon>
        <taxon>Balneolota</taxon>
        <taxon>Balneolia</taxon>
        <taxon>Balneolales</taxon>
        <taxon>Balneolaceae</taxon>
        <taxon>Fodinibius</taxon>
    </lineage>
</organism>
<dbReference type="Gene3D" id="1.10.260.40">
    <property type="entry name" value="lambda repressor-like DNA-binding domains"/>
    <property type="match status" value="1"/>
</dbReference>
<dbReference type="GO" id="GO:0005829">
    <property type="term" value="C:cytosol"/>
    <property type="evidence" value="ECO:0007669"/>
    <property type="project" value="TreeGrafter"/>
</dbReference>
<evidence type="ECO:0000313" key="3">
    <source>
        <dbReference type="EMBL" id="PAU95388.1"/>
    </source>
</evidence>
<name>A0A2A2GDD6_9BACT</name>
<dbReference type="PANTHER" id="PTHR46797:SF1">
    <property type="entry name" value="METHYLPHOSPHONATE SYNTHASE"/>
    <property type="match status" value="1"/>
</dbReference>
<proteinExistence type="predicted"/>
<dbReference type="SUPFAM" id="SSF47413">
    <property type="entry name" value="lambda repressor-like DNA-binding domains"/>
    <property type="match status" value="1"/>
</dbReference>
<dbReference type="PANTHER" id="PTHR46797">
    <property type="entry name" value="HTH-TYPE TRANSCRIPTIONAL REGULATOR"/>
    <property type="match status" value="1"/>
</dbReference>
<keyword evidence="1" id="KW-0238">DNA-binding</keyword>
<keyword evidence="4" id="KW-1185">Reference proteome</keyword>
<dbReference type="GO" id="GO:0003700">
    <property type="term" value="F:DNA-binding transcription factor activity"/>
    <property type="evidence" value="ECO:0007669"/>
    <property type="project" value="TreeGrafter"/>
</dbReference>
<dbReference type="GO" id="GO:0003677">
    <property type="term" value="F:DNA binding"/>
    <property type="evidence" value="ECO:0007669"/>
    <property type="project" value="UniProtKB-KW"/>
</dbReference>
<dbReference type="PROSITE" id="PS50943">
    <property type="entry name" value="HTH_CROC1"/>
    <property type="match status" value="1"/>
</dbReference>
<evidence type="ECO:0000259" key="2">
    <source>
        <dbReference type="PROSITE" id="PS50943"/>
    </source>
</evidence>
<dbReference type="OrthoDB" id="2627663at2"/>
<protein>
    <submittedName>
        <fullName evidence="3">Transcriptional regulator</fullName>
    </submittedName>
</protein>
<dbReference type="SMART" id="SM00530">
    <property type="entry name" value="HTH_XRE"/>
    <property type="match status" value="1"/>
</dbReference>
<reference evidence="3 4" key="1">
    <citation type="submission" date="2017-08" db="EMBL/GenBank/DDBJ databases">
        <title>Aliifodinibius alkalisoli sp. nov., isolated from saline alkaline soil.</title>
        <authorList>
            <person name="Liu D."/>
            <person name="Zhang G."/>
        </authorList>
    </citation>
    <scope>NUCLEOTIDE SEQUENCE [LARGE SCALE GENOMIC DNA]</scope>
    <source>
        <strain evidence="3 4">WN023</strain>
    </source>
</reference>
<dbReference type="InterPro" id="IPR010982">
    <property type="entry name" value="Lambda_DNA-bd_dom_sf"/>
</dbReference>
<evidence type="ECO:0000313" key="4">
    <source>
        <dbReference type="Proteomes" id="UP000218831"/>
    </source>
</evidence>
<evidence type="ECO:0000256" key="1">
    <source>
        <dbReference type="ARBA" id="ARBA00023125"/>
    </source>
</evidence>
<dbReference type="Proteomes" id="UP000218831">
    <property type="component" value="Unassembled WGS sequence"/>
</dbReference>
<dbReference type="CDD" id="cd00093">
    <property type="entry name" value="HTH_XRE"/>
    <property type="match status" value="1"/>
</dbReference>
<dbReference type="EMBL" id="NSKE01000002">
    <property type="protein sequence ID" value="PAU95388.1"/>
    <property type="molecule type" value="Genomic_DNA"/>
</dbReference>
<feature type="domain" description="HTH cro/C1-type" evidence="2">
    <location>
        <begin position="16"/>
        <end position="70"/>
    </location>
</feature>
<dbReference type="AlphaFoldDB" id="A0A2A2GDD6"/>
<gene>
    <name evidence="3" type="ORF">CK503_04115</name>
</gene>
<dbReference type="InterPro" id="IPR001387">
    <property type="entry name" value="Cro/C1-type_HTH"/>
</dbReference>